<proteinExistence type="predicted"/>
<protein>
    <submittedName>
        <fullName evidence="1">Uncharacterized protein</fullName>
    </submittedName>
</protein>
<organism evidence="1 2">
    <name type="scientific">Kingdonia uniflora</name>
    <dbReference type="NCBI Taxonomy" id="39325"/>
    <lineage>
        <taxon>Eukaryota</taxon>
        <taxon>Viridiplantae</taxon>
        <taxon>Streptophyta</taxon>
        <taxon>Embryophyta</taxon>
        <taxon>Tracheophyta</taxon>
        <taxon>Spermatophyta</taxon>
        <taxon>Magnoliopsida</taxon>
        <taxon>Ranunculales</taxon>
        <taxon>Circaeasteraceae</taxon>
        <taxon>Kingdonia</taxon>
    </lineage>
</organism>
<accession>A0A7J7L9U7</accession>
<dbReference type="PANTHER" id="PTHR33696">
    <property type="entry name" value="T22J18.15-RELATED"/>
    <property type="match status" value="1"/>
</dbReference>
<dbReference type="OrthoDB" id="1925896at2759"/>
<sequence length="157" mass="17541">MNSFLVIARNGDTVKSQCSQSFSSLAFSSSSNIYDASPLSSSQSVRIPFSWEQEPGIPKRSPHQRSKTKCFMPIALPLPPAQRKLNIDGRVTRDPFLLALVECSKDQASETKVSSRTLCYRGFVDFYACRCKNTRDVAESKLTIPRSKKSRGTCRHS</sequence>
<dbReference type="AlphaFoldDB" id="A0A7J7L9U7"/>
<evidence type="ECO:0000313" key="2">
    <source>
        <dbReference type="Proteomes" id="UP000541444"/>
    </source>
</evidence>
<name>A0A7J7L9U7_9MAGN</name>
<comment type="caution">
    <text evidence="1">The sequence shown here is derived from an EMBL/GenBank/DDBJ whole genome shotgun (WGS) entry which is preliminary data.</text>
</comment>
<dbReference type="Proteomes" id="UP000541444">
    <property type="component" value="Unassembled WGS sequence"/>
</dbReference>
<dbReference type="PANTHER" id="PTHR33696:SF1">
    <property type="entry name" value="T22J18.15"/>
    <property type="match status" value="1"/>
</dbReference>
<gene>
    <name evidence="1" type="ORF">GIB67_026268</name>
</gene>
<keyword evidence="2" id="KW-1185">Reference proteome</keyword>
<dbReference type="EMBL" id="JACGCM010002493">
    <property type="protein sequence ID" value="KAF6139426.1"/>
    <property type="molecule type" value="Genomic_DNA"/>
</dbReference>
<reference evidence="1 2" key="1">
    <citation type="journal article" date="2020" name="IScience">
        <title>Genome Sequencing of the Endangered Kingdonia uniflora (Circaeasteraceae, Ranunculales) Reveals Potential Mechanisms of Evolutionary Specialization.</title>
        <authorList>
            <person name="Sun Y."/>
            <person name="Deng T."/>
            <person name="Zhang A."/>
            <person name="Moore M.J."/>
            <person name="Landis J.B."/>
            <person name="Lin N."/>
            <person name="Zhang H."/>
            <person name="Zhang X."/>
            <person name="Huang J."/>
            <person name="Zhang X."/>
            <person name="Sun H."/>
            <person name="Wang H."/>
        </authorList>
    </citation>
    <scope>NUCLEOTIDE SEQUENCE [LARGE SCALE GENOMIC DNA]</scope>
    <source>
        <strain evidence="1">TB1705</strain>
        <tissue evidence="1">Leaf</tissue>
    </source>
</reference>
<evidence type="ECO:0000313" key="1">
    <source>
        <dbReference type="EMBL" id="KAF6139426.1"/>
    </source>
</evidence>